<protein>
    <submittedName>
        <fullName evidence="2">Efflux RND transporter permease subunit</fullName>
    </submittedName>
</protein>
<sequence>MSEPTNRSTLHSLSTLFYRNRTLLVLAIAIILIGGWSALKSLPRIEDPRITNRVLTIITALPGASAERIETLITEPLERGIQEVEGIKRIESTSSSGTSLIKVVLLDSVGPADNKQIFGEIRDKVSQVAAHFPANTPAPLVDDKRSTIAFTLLTAVGWSGPGEPNLTILNRTAEELANRLRTVAGTELVRIYGAPTEEISVTVEADTTAALGLSLHAIAEQLKRADVKRPAGVYYGANSNINIEVSGQLDSSARIAELPLRVGAAGNAVRLGDIATIKRHWQQPEATIAQVDGRRVIYVAARMSAGQRIDQWAEQSNASVALLQQELGSGITLNNIFQQERYTTGLLNDLTGNLVAGAAVVVAVVLIMMGWKLALIVGSVLPLVICVVLLALQISGNAIHQMTIFGMIIAIGLMIDNAIVVADEIMQRRRRGVSPIAAVQESVQHLFVPLLASTLTTALAFAPILLLPGNAGDFVGSIGSTVIVAIIASFLIAITLIAALAGHYTHPDTGRDSHWWHNGIHPSALTQRYRRALMAAMRNPAAAIVIAISWPLLGFVAATGLGKEFFPPVDRDMFQIQVILPEDANVASSFATAQRVEQQVRQFEQVESVWWMVGGSFPTVYYNLIMNRDGAANYAEAVIKTRDSDSAKAMIEPLQNQLNEAFPEAQIVIRQFGQGPPVVTDIEYRLYGPSLDRLQQLGEQLRLALQADPDVVATSVTMPRGEPKLWFDADQDTARSLGLTLDDIASQLYANLNGAVGGVVLENLEQLPVRVRYDNTRRSDLDAIASQQLITPRGEMIAASVLGRFVLRPELGGMTRYDAQRTNRVQAYTRNGALPIDVTYRVLAGLDASGFTLPSGYRLELGGALEQDADTSGDLMIYVPLLITLTVATLILLFRNLFLAGLLSSVALLSVGLGLFATWTMNYPIGFNTFLGTLGLIGLAFNNSIVVLASIRADSRARCADSEALVAATIGCTRHILSTTLTTIGGFLPLLIFVEGDFWPSISIVLVGGVGGSMILALLMVPAAYRLKYGNHQPIA</sequence>
<feature type="transmembrane region" description="Helical" evidence="1">
    <location>
        <begin position="21"/>
        <end position="39"/>
    </location>
</feature>
<feature type="transmembrane region" description="Helical" evidence="1">
    <location>
        <begin position="998"/>
        <end position="1021"/>
    </location>
</feature>
<feature type="transmembrane region" description="Helical" evidence="1">
    <location>
        <begin position="972"/>
        <end position="992"/>
    </location>
</feature>
<feature type="transmembrane region" description="Helical" evidence="1">
    <location>
        <begin position="901"/>
        <end position="919"/>
    </location>
</feature>
<name>A0A4Y8UNM5_9GAMM</name>
<dbReference type="Proteomes" id="UP000298133">
    <property type="component" value="Unassembled WGS sequence"/>
</dbReference>
<dbReference type="GO" id="GO:0005886">
    <property type="term" value="C:plasma membrane"/>
    <property type="evidence" value="ECO:0007669"/>
    <property type="project" value="TreeGrafter"/>
</dbReference>
<keyword evidence="1" id="KW-0812">Transmembrane</keyword>
<feature type="transmembrane region" description="Helical" evidence="1">
    <location>
        <begin position="478"/>
        <end position="501"/>
    </location>
</feature>
<dbReference type="Pfam" id="PF00873">
    <property type="entry name" value="ACR_tran"/>
    <property type="match status" value="1"/>
</dbReference>
<dbReference type="Gene3D" id="3.30.70.1430">
    <property type="entry name" value="Multidrug efflux transporter AcrB pore domain"/>
    <property type="match status" value="2"/>
</dbReference>
<dbReference type="Gene3D" id="3.30.70.1440">
    <property type="entry name" value="Multidrug efflux transporter AcrB pore domain"/>
    <property type="match status" value="1"/>
</dbReference>
<feature type="transmembrane region" description="Helical" evidence="1">
    <location>
        <begin position="404"/>
        <end position="425"/>
    </location>
</feature>
<dbReference type="SUPFAM" id="SSF82866">
    <property type="entry name" value="Multidrug efflux transporter AcrB transmembrane domain"/>
    <property type="match status" value="2"/>
</dbReference>
<dbReference type="PANTHER" id="PTHR32063:SF18">
    <property type="entry name" value="CATION EFFLUX SYSTEM PROTEIN"/>
    <property type="match status" value="1"/>
</dbReference>
<dbReference type="PRINTS" id="PR00702">
    <property type="entry name" value="ACRIFLAVINRP"/>
</dbReference>
<keyword evidence="3" id="KW-1185">Reference proteome</keyword>
<dbReference type="GO" id="GO:0042910">
    <property type="term" value="F:xenobiotic transmembrane transporter activity"/>
    <property type="evidence" value="ECO:0007669"/>
    <property type="project" value="TreeGrafter"/>
</dbReference>
<accession>A0A4Y8UNM5</accession>
<keyword evidence="1" id="KW-0472">Membrane</keyword>
<evidence type="ECO:0000256" key="1">
    <source>
        <dbReference type="SAM" id="Phobius"/>
    </source>
</evidence>
<reference evidence="2 3" key="1">
    <citation type="submission" date="2019-03" db="EMBL/GenBank/DDBJ databases">
        <title>Draft genome of Gammaproteobacteria bacterium LSUCC0057, a member of the SAR92 clade.</title>
        <authorList>
            <person name="Lanclos V.C."/>
            <person name="Doiron C."/>
            <person name="Henson M.W."/>
            <person name="Thrash J.C."/>
        </authorList>
    </citation>
    <scope>NUCLEOTIDE SEQUENCE [LARGE SCALE GENOMIC DNA]</scope>
    <source>
        <strain evidence="2 3">LSUCC0057</strain>
    </source>
</reference>
<dbReference type="OrthoDB" id="9757940at2"/>
<feature type="transmembrane region" description="Helical" evidence="1">
    <location>
        <begin position="540"/>
        <end position="561"/>
    </location>
</feature>
<dbReference type="PANTHER" id="PTHR32063">
    <property type="match status" value="1"/>
</dbReference>
<dbReference type="Gene3D" id="3.30.70.1320">
    <property type="entry name" value="Multidrug efflux transporter AcrB pore domain like"/>
    <property type="match status" value="1"/>
</dbReference>
<dbReference type="Gene3D" id="1.20.1640.10">
    <property type="entry name" value="Multidrug efflux transporter AcrB transmembrane domain"/>
    <property type="match status" value="2"/>
</dbReference>
<keyword evidence="1" id="KW-1133">Transmembrane helix</keyword>
<dbReference type="EMBL" id="SPIA01000001">
    <property type="protein sequence ID" value="TFH69229.1"/>
    <property type="molecule type" value="Genomic_DNA"/>
</dbReference>
<feature type="transmembrane region" description="Helical" evidence="1">
    <location>
        <begin position="875"/>
        <end position="894"/>
    </location>
</feature>
<dbReference type="InterPro" id="IPR027463">
    <property type="entry name" value="AcrB_DN_DC_subdom"/>
</dbReference>
<dbReference type="SUPFAM" id="SSF82693">
    <property type="entry name" value="Multidrug efflux transporter AcrB pore domain, PN1, PN2, PC1 and PC2 subdomains"/>
    <property type="match status" value="2"/>
</dbReference>
<dbReference type="InterPro" id="IPR001036">
    <property type="entry name" value="Acrflvin-R"/>
</dbReference>
<evidence type="ECO:0000313" key="3">
    <source>
        <dbReference type="Proteomes" id="UP000298133"/>
    </source>
</evidence>
<organism evidence="2 3">
    <name type="scientific">Gammaproteobacteria bacterium LSUCC0057</name>
    <dbReference type="NCBI Taxonomy" id="2559237"/>
    <lineage>
        <taxon>Bacteria</taxon>
        <taxon>Pseudomonadati</taxon>
        <taxon>Pseudomonadota</taxon>
        <taxon>Gammaproteobacteria</taxon>
        <taxon>Cellvibrionales</taxon>
        <taxon>Porticoccaceae</taxon>
        <taxon>SAR92 clade</taxon>
    </lineage>
</organism>
<proteinExistence type="predicted"/>
<dbReference type="SUPFAM" id="SSF82714">
    <property type="entry name" value="Multidrug efflux transporter AcrB TolC docking domain, DN and DC subdomains"/>
    <property type="match status" value="2"/>
</dbReference>
<feature type="transmembrane region" description="Helical" evidence="1">
    <location>
        <begin position="925"/>
        <end position="951"/>
    </location>
</feature>
<comment type="caution">
    <text evidence="2">The sequence shown here is derived from an EMBL/GenBank/DDBJ whole genome shotgun (WGS) entry which is preliminary data.</text>
</comment>
<feature type="transmembrane region" description="Helical" evidence="1">
    <location>
        <begin position="373"/>
        <end position="392"/>
    </location>
</feature>
<gene>
    <name evidence="2" type="ORF">E3W66_04725</name>
</gene>
<dbReference type="AlphaFoldDB" id="A0A4Y8UNM5"/>
<evidence type="ECO:0000313" key="2">
    <source>
        <dbReference type="EMBL" id="TFH69229.1"/>
    </source>
</evidence>
<dbReference type="Gene3D" id="3.30.2090.10">
    <property type="entry name" value="Multidrug efflux transporter AcrB TolC docking domain, DN and DC subdomains"/>
    <property type="match status" value="2"/>
</dbReference>
<feature type="transmembrane region" description="Helical" evidence="1">
    <location>
        <begin position="446"/>
        <end position="466"/>
    </location>
</feature>
<feature type="transmembrane region" description="Helical" evidence="1">
    <location>
        <begin position="350"/>
        <end position="368"/>
    </location>
</feature>